<accession>A0A6N8KZA4</accession>
<proteinExistence type="predicted"/>
<organism evidence="1 2">
    <name type="scientific">Sphingobacterium humi</name>
    <dbReference type="NCBI Taxonomy" id="1796905"/>
    <lineage>
        <taxon>Bacteria</taxon>
        <taxon>Pseudomonadati</taxon>
        <taxon>Bacteroidota</taxon>
        <taxon>Sphingobacteriia</taxon>
        <taxon>Sphingobacteriales</taxon>
        <taxon>Sphingobacteriaceae</taxon>
        <taxon>Sphingobacterium</taxon>
    </lineage>
</organism>
<name>A0A6N8KZA4_9SPHI</name>
<protein>
    <submittedName>
        <fullName evidence="1">Uncharacterized protein</fullName>
    </submittedName>
</protein>
<dbReference type="Proteomes" id="UP000435036">
    <property type="component" value="Unassembled WGS sequence"/>
</dbReference>
<sequence length="569" mass="64758">MKNQDLKSSQIISFPNLNYAKKCMNACWKVVLSLLLIAFTISCDKNEAPKIDHGAAAEKRILEVSEQSSISEEDIVTLEKLNSQVTDRNKKASLAQMIESVKIIKELLESLGKFQKEQPSNFKEDYAKLQEQHKKITDKLPRKAKLLKELEALLLKHNTEEIEFPKVVLENAGLAKKLLENYNIKPIQGKPTKYLRTDLERVDRLEIYLNNINEQAGMAATVFRYFKGLKYLAIGSKIETVWDFNQMKSLETLILDINQAPNSWELKMDELKNLKHLEIKGERGNSPFAGVIDFTDKFHLLETLILPKIVTTSLTALVLPNKQHLKTLSINHETGFPKMKRLVIEAKAIEDKDYSFSLGAADNLEIEEVRLSGFKQVKENTTFAVLAAEDLIKSKKRITIKKFSLKNINASVARLRFLNLKESVIENVKFGDKVKIQGNSRLIVEHVDFPSKPNFAWIGSNGIYEYKFQFMTFGGSPLVFADIQPMVVNKANQETVNTLWLTGSIVYPNKTVDLQMFNKLVYLRLMSADAKGVLIEKLILKLHVGRSIVASGEILAGVEMPFYKWEYVE</sequence>
<comment type="caution">
    <text evidence="1">The sequence shown here is derived from an EMBL/GenBank/DDBJ whole genome shotgun (WGS) entry which is preliminary data.</text>
</comment>
<reference evidence="1 2" key="1">
    <citation type="submission" date="2019-12" db="EMBL/GenBank/DDBJ databases">
        <authorList>
            <person name="Dong K."/>
        </authorList>
    </citation>
    <scope>NUCLEOTIDE SEQUENCE [LARGE SCALE GENOMIC DNA]</scope>
    <source>
        <strain evidence="1 2">JCM 31225</strain>
    </source>
</reference>
<dbReference type="AlphaFoldDB" id="A0A6N8KZA4"/>
<dbReference type="RefSeq" id="WP_160367550.1">
    <property type="nucleotide sequence ID" value="NZ_WSQA01000002.1"/>
</dbReference>
<evidence type="ECO:0000313" key="1">
    <source>
        <dbReference type="EMBL" id="MVZ60892.1"/>
    </source>
</evidence>
<dbReference type="OrthoDB" id="3079785at2"/>
<evidence type="ECO:0000313" key="2">
    <source>
        <dbReference type="Proteomes" id="UP000435036"/>
    </source>
</evidence>
<keyword evidence="2" id="KW-1185">Reference proteome</keyword>
<dbReference type="EMBL" id="WSQA01000002">
    <property type="protein sequence ID" value="MVZ60892.1"/>
    <property type="molecule type" value="Genomic_DNA"/>
</dbReference>
<dbReference type="SUPFAM" id="SSF52058">
    <property type="entry name" value="L domain-like"/>
    <property type="match status" value="1"/>
</dbReference>
<dbReference type="Gene3D" id="3.80.10.10">
    <property type="entry name" value="Ribonuclease Inhibitor"/>
    <property type="match status" value="1"/>
</dbReference>
<dbReference type="InterPro" id="IPR032675">
    <property type="entry name" value="LRR_dom_sf"/>
</dbReference>
<gene>
    <name evidence="1" type="ORF">GQF63_02535</name>
</gene>